<reference evidence="1 2" key="1">
    <citation type="submission" date="2012-05" db="EMBL/GenBank/DDBJ databases">
        <title>Recombination and specialization in a pathogen metapopulation.</title>
        <authorList>
            <person name="Gardiner A."/>
            <person name="Kemen E."/>
            <person name="Schultz-Larsen T."/>
            <person name="MacLean D."/>
            <person name="Van Oosterhout C."/>
            <person name="Jones J.D.G."/>
        </authorList>
    </citation>
    <scope>NUCLEOTIDE SEQUENCE [LARGE SCALE GENOMIC DNA]</scope>
    <source>
        <strain evidence="1 2">Ac Nc2</strain>
    </source>
</reference>
<proteinExistence type="predicted"/>
<dbReference type="EMBL" id="CAIX01001374">
    <property type="protein sequence ID" value="CCI11624.1"/>
    <property type="molecule type" value="Genomic_DNA"/>
</dbReference>
<accession>A0A024FY83</accession>
<keyword evidence="2" id="KW-1185">Reference proteome</keyword>
<name>A0A024FY83_9STRA</name>
<dbReference type="Proteomes" id="UP000053237">
    <property type="component" value="Unassembled WGS sequence"/>
</dbReference>
<dbReference type="InParanoid" id="A0A024FY83"/>
<comment type="caution">
    <text evidence="1">The sequence shown here is derived from an EMBL/GenBank/DDBJ whole genome shotgun (WGS) entry which is preliminary data.</text>
</comment>
<dbReference type="AlphaFoldDB" id="A0A024FY83"/>
<protein>
    <submittedName>
        <fullName evidence="1">Uncharacterized protein</fullName>
    </submittedName>
</protein>
<organism evidence="1 2">
    <name type="scientific">Albugo candida</name>
    <dbReference type="NCBI Taxonomy" id="65357"/>
    <lineage>
        <taxon>Eukaryota</taxon>
        <taxon>Sar</taxon>
        <taxon>Stramenopiles</taxon>
        <taxon>Oomycota</taxon>
        <taxon>Peronosporomycetes</taxon>
        <taxon>Albuginales</taxon>
        <taxon>Albuginaceae</taxon>
        <taxon>Albugo</taxon>
    </lineage>
</organism>
<sequence>MACIASNAAQLVWKDRNRCSLGQRSATAAIPALSIIDTTQIRAMIIPSIFQNPKINGAGTQLGSRSASATTILVCKTR</sequence>
<evidence type="ECO:0000313" key="1">
    <source>
        <dbReference type="EMBL" id="CCI11624.1"/>
    </source>
</evidence>
<gene>
    <name evidence="1" type="ORF">BN9_132140</name>
</gene>
<evidence type="ECO:0000313" key="2">
    <source>
        <dbReference type="Proteomes" id="UP000053237"/>
    </source>
</evidence>